<gene>
    <name evidence="1" type="ORF">OBRU01_17060</name>
</gene>
<evidence type="ECO:0000313" key="1">
    <source>
        <dbReference type="EMBL" id="KOB65503.1"/>
    </source>
</evidence>
<proteinExistence type="predicted"/>
<dbReference type="Gene3D" id="1.25.10.10">
    <property type="entry name" value="Leucine-rich Repeat Variant"/>
    <property type="match status" value="1"/>
</dbReference>
<sequence length="103" mass="11709">MDPYELLDPVEIISKLPKDFYEKLEAKKWQDRKEALDGLENLLKNAPKLEPATRLLGMVASGLRNKFSPYATACVQAILEKFKEKKTNVVVALRETIDAIYPS</sequence>
<evidence type="ECO:0000313" key="2">
    <source>
        <dbReference type="Proteomes" id="UP000037510"/>
    </source>
</evidence>
<dbReference type="GO" id="GO:0061863">
    <property type="term" value="F:microtubule plus end polymerase"/>
    <property type="evidence" value="ECO:0007669"/>
    <property type="project" value="InterPro"/>
</dbReference>
<dbReference type="PANTHER" id="PTHR12609">
    <property type="entry name" value="MICROTUBULE ASSOCIATED PROTEIN XMAP215"/>
    <property type="match status" value="1"/>
</dbReference>
<dbReference type="InterPro" id="IPR045110">
    <property type="entry name" value="XMAP215"/>
</dbReference>
<dbReference type="GO" id="GO:0030951">
    <property type="term" value="P:establishment or maintenance of microtubule cytoskeleton polarity"/>
    <property type="evidence" value="ECO:0007669"/>
    <property type="project" value="InterPro"/>
</dbReference>
<dbReference type="GO" id="GO:0007051">
    <property type="term" value="P:spindle organization"/>
    <property type="evidence" value="ECO:0007669"/>
    <property type="project" value="InterPro"/>
</dbReference>
<name>A0A0L7KQC1_OPEBR</name>
<dbReference type="GO" id="GO:0046785">
    <property type="term" value="P:microtubule polymerization"/>
    <property type="evidence" value="ECO:0007669"/>
    <property type="project" value="InterPro"/>
</dbReference>
<reference evidence="1 2" key="1">
    <citation type="journal article" date="2015" name="Genome Biol. Evol.">
        <title>The genome of winter moth (Operophtera brumata) provides a genomic perspective on sexual dimorphism and phenology.</title>
        <authorList>
            <person name="Derks M.F."/>
            <person name="Smit S."/>
            <person name="Salis L."/>
            <person name="Schijlen E."/>
            <person name="Bossers A."/>
            <person name="Mateman C."/>
            <person name="Pijl A.S."/>
            <person name="de Ridder D."/>
            <person name="Groenen M.A."/>
            <person name="Visser M.E."/>
            <person name="Megens H.J."/>
        </authorList>
    </citation>
    <scope>NUCLEOTIDE SEQUENCE [LARGE SCALE GENOMIC DNA]</scope>
    <source>
        <strain evidence="1">WM2013NL</strain>
        <tissue evidence="1">Head and thorax</tissue>
    </source>
</reference>
<dbReference type="AlphaFoldDB" id="A0A0L7KQC1"/>
<protein>
    <submittedName>
        <fullName evidence="1">Uncharacterized protein</fullName>
    </submittedName>
</protein>
<keyword evidence="2" id="KW-1185">Reference proteome</keyword>
<dbReference type="Proteomes" id="UP000037510">
    <property type="component" value="Unassembled WGS sequence"/>
</dbReference>
<feature type="non-terminal residue" evidence="1">
    <location>
        <position position="103"/>
    </location>
</feature>
<dbReference type="SUPFAM" id="SSF48371">
    <property type="entry name" value="ARM repeat"/>
    <property type="match status" value="1"/>
</dbReference>
<dbReference type="STRING" id="104452.A0A0L7KQC1"/>
<dbReference type="InterPro" id="IPR016024">
    <property type="entry name" value="ARM-type_fold"/>
</dbReference>
<organism evidence="1 2">
    <name type="scientific">Operophtera brumata</name>
    <name type="common">Winter moth</name>
    <name type="synonym">Phalaena brumata</name>
    <dbReference type="NCBI Taxonomy" id="104452"/>
    <lineage>
        <taxon>Eukaryota</taxon>
        <taxon>Metazoa</taxon>
        <taxon>Ecdysozoa</taxon>
        <taxon>Arthropoda</taxon>
        <taxon>Hexapoda</taxon>
        <taxon>Insecta</taxon>
        <taxon>Pterygota</taxon>
        <taxon>Neoptera</taxon>
        <taxon>Endopterygota</taxon>
        <taxon>Lepidoptera</taxon>
        <taxon>Glossata</taxon>
        <taxon>Ditrysia</taxon>
        <taxon>Geometroidea</taxon>
        <taxon>Geometridae</taxon>
        <taxon>Larentiinae</taxon>
        <taxon>Operophtera</taxon>
    </lineage>
</organism>
<dbReference type="InterPro" id="IPR011989">
    <property type="entry name" value="ARM-like"/>
</dbReference>
<dbReference type="EMBL" id="JTDY01007039">
    <property type="protein sequence ID" value="KOB65503.1"/>
    <property type="molecule type" value="Genomic_DNA"/>
</dbReference>
<dbReference type="GO" id="GO:0051010">
    <property type="term" value="F:microtubule plus-end binding"/>
    <property type="evidence" value="ECO:0007669"/>
    <property type="project" value="InterPro"/>
</dbReference>
<accession>A0A0L7KQC1</accession>
<comment type="caution">
    <text evidence="1">The sequence shown here is derived from an EMBL/GenBank/DDBJ whole genome shotgun (WGS) entry which is preliminary data.</text>
</comment>